<keyword evidence="8 9" id="KW-0472">Membrane</keyword>
<dbReference type="GO" id="GO:0015423">
    <property type="term" value="F:ABC-type maltose transporter activity"/>
    <property type="evidence" value="ECO:0007669"/>
    <property type="project" value="TreeGrafter"/>
</dbReference>
<feature type="transmembrane region" description="Helical" evidence="9">
    <location>
        <begin position="231"/>
        <end position="255"/>
    </location>
</feature>
<comment type="similarity">
    <text evidence="2 10">Belongs to the binding-protein-dependent transport system permease family. MalFG subfamily.</text>
</comment>
<feature type="transmembrane region" description="Helical" evidence="9">
    <location>
        <begin position="284"/>
        <end position="307"/>
    </location>
</feature>
<evidence type="ECO:0000256" key="7">
    <source>
        <dbReference type="ARBA" id="ARBA00022989"/>
    </source>
</evidence>
<evidence type="ECO:0000313" key="13">
    <source>
        <dbReference type="Proteomes" id="UP000075531"/>
    </source>
</evidence>
<feature type="domain" description="ABC transmembrane type-1" evidence="11">
    <location>
        <begin position="196"/>
        <end position="415"/>
    </location>
</feature>
<feature type="transmembrane region" description="Helical" evidence="9">
    <location>
        <begin position="73"/>
        <end position="95"/>
    </location>
</feature>
<name>A0A151B5E5_9CLOT</name>
<dbReference type="PANTHER" id="PTHR47314">
    <property type="entry name" value="MALTOSE/MALTODEXTRIN TRANSPORT SYSTEM PERMEASE PROTEIN MALF"/>
    <property type="match status" value="1"/>
</dbReference>
<evidence type="ECO:0000256" key="4">
    <source>
        <dbReference type="ARBA" id="ARBA00022475"/>
    </source>
</evidence>
<evidence type="ECO:0000313" key="12">
    <source>
        <dbReference type="EMBL" id="KYH35119.1"/>
    </source>
</evidence>
<dbReference type="PROSITE" id="PS50928">
    <property type="entry name" value="ABC_TM1"/>
    <property type="match status" value="1"/>
</dbReference>
<feature type="transmembrane region" description="Helical" evidence="9">
    <location>
        <begin position="25"/>
        <end position="45"/>
    </location>
</feature>
<keyword evidence="6 9" id="KW-0812">Transmembrane</keyword>
<feature type="transmembrane region" description="Helical" evidence="9">
    <location>
        <begin position="195"/>
        <end position="219"/>
    </location>
</feature>
<evidence type="ECO:0000256" key="9">
    <source>
        <dbReference type="RuleBase" id="RU363032"/>
    </source>
</evidence>
<dbReference type="Gene3D" id="1.20.58.370">
    <property type="entry name" value="MalF N-terminal region-like"/>
    <property type="match status" value="1"/>
</dbReference>
<feature type="transmembrane region" description="Helical" evidence="9">
    <location>
        <begin position="328"/>
        <end position="350"/>
    </location>
</feature>
<dbReference type="Pfam" id="PF00528">
    <property type="entry name" value="BPD_transp_1"/>
    <property type="match status" value="1"/>
</dbReference>
<keyword evidence="13" id="KW-1185">Reference proteome</keyword>
<dbReference type="AlphaFoldDB" id="A0A151B5E5"/>
<dbReference type="EMBL" id="LTBA01000006">
    <property type="protein sequence ID" value="KYH35119.1"/>
    <property type="molecule type" value="Genomic_DNA"/>
</dbReference>
<comment type="caution">
    <text evidence="12">The sequence shown here is derived from an EMBL/GenBank/DDBJ whole genome shotgun (WGS) entry which is preliminary data.</text>
</comment>
<comment type="subcellular location">
    <subcellularLocation>
        <location evidence="1 9">Cell membrane</location>
        <topology evidence="1 9">Multi-pass membrane protein</topology>
    </subcellularLocation>
</comment>
<evidence type="ECO:0000256" key="2">
    <source>
        <dbReference type="ARBA" id="ARBA00009047"/>
    </source>
</evidence>
<gene>
    <name evidence="12" type="primary">malF</name>
    <name evidence="12" type="ORF">CLTEP_09390</name>
</gene>
<reference evidence="12 13" key="1">
    <citation type="submission" date="2016-02" db="EMBL/GenBank/DDBJ databases">
        <title>Genome sequence of Clostridium tepidiprofundi DSM 19306.</title>
        <authorList>
            <person name="Poehlein A."/>
            <person name="Daniel R."/>
        </authorList>
    </citation>
    <scope>NUCLEOTIDE SEQUENCE [LARGE SCALE GENOMIC DNA]</scope>
    <source>
        <strain evidence="12 13">DSM 19306</strain>
    </source>
</reference>
<dbReference type="InterPro" id="IPR000515">
    <property type="entry name" value="MetI-like"/>
</dbReference>
<dbReference type="Proteomes" id="UP000075531">
    <property type="component" value="Unassembled WGS sequence"/>
</dbReference>
<dbReference type="OrthoDB" id="9778687at2"/>
<dbReference type="PANTHER" id="PTHR47314:SF1">
    <property type="entry name" value="MALTOSE_MALTODEXTRIN TRANSPORT SYSTEM PERMEASE PROTEIN MALF"/>
    <property type="match status" value="1"/>
</dbReference>
<evidence type="ECO:0000256" key="8">
    <source>
        <dbReference type="ARBA" id="ARBA00023136"/>
    </source>
</evidence>
<evidence type="ECO:0000256" key="6">
    <source>
        <dbReference type="ARBA" id="ARBA00022692"/>
    </source>
</evidence>
<proteinExistence type="inferred from homology"/>
<accession>A0A151B5E5</accession>
<evidence type="ECO:0000256" key="1">
    <source>
        <dbReference type="ARBA" id="ARBA00004651"/>
    </source>
</evidence>
<keyword evidence="7 9" id="KW-1133">Transmembrane helix</keyword>
<organism evidence="12 13">
    <name type="scientific">Clostridium tepidiprofundi DSM 19306</name>
    <dbReference type="NCBI Taxonomy" id="1121338"/>
    <lineage>
        <taxon>Bacteria</taxon>
        <taxon>Bacillati</taxon>
        <taxon>Bacillota</taxon>
        <taxon>Clostridia</taxon>
        <taxon>Eubacteriales</taxon>
        <taxon>Clostridiaceae</taxon>
        <taxon>Clostridium</taxon>
    </lineage>
</organism>
<dbReference type="SUPFAM" id="SSF160964">
    <property type="entry name" value="MalF N-terminal region-like"/>
    <property type="match status" value="1"/>
</dbReference>
<keyword evidence="4 10" id="KW-1003">Cell membrane</keyword>
<evidence type="ECO:0000256" key="10">
    <source>
        <dbReference type="RuleBase" id="RU367050"/>
    </source>
</evidence>
<evidence type="ECO:0000256" key="3">
    <source>
        <dbReference type="ARBA" id="ARBA00022448"/>
    </source>
</evidence>
<dbReference type="SUPFAM" id="SSF161098">
    <property type="entry name" value="MetI-like"/>
    <property type="match status" value="1"/>
</dbReference>
<dbReference type="GO" id="GO:1990060">
    <property type="term" value="C:maltose transport complex"/>
    <property type="evidence" value="ECO:0007669"/>
    <property type="project" value="TreeGrafter"/>
</dbReference>
<keyword evidence="3 9" id="KW-0813">Transport</keyword>
<dbReference type="STRING" id="1121338.CLTEP_09390"/>
<dbReference type="InterPro" id="IPR035277">
    <property type="entry name" value="MalF_N"/>
</dbReference>
<feature type="transmembrane region" description="Helical" evidence="9">
    <location>
        <begin position="394"/>
        <end position="417"/>
    </location>
</feature>
<dbReference type="InterPro" id="IPR035906">
    <property type="entry name" value="MetI-like_sf"/>
</dbReference>
<evidence type="ECO:0000256" key="5">
    <source>
        <dbReference type="ARBA" id="ARBA00022597"/>
    </source>
</evidence>
<comment type="function">
    <text evidence="10">Part of the ABC transporter complex MalEFGK involved in maltose/maltodextrin import. Probably responsible for the translocation of the substrate across the membrane.</text>
</comment>
<evidence type="ECO:0000259" key="11">
    <source>
        <dbReference type="PROSITE" id="PS50928"/>
    </source>
</evidence>
<keyword evidence="5 10" id="KW-0762">Sugar transport</keyword>
<dbReference type="Gene3D" id="1.10.3720.10">
    <property type="entry name" value="MetI-like"/>
    <property type="match status" value="1"/>
</dbReference>
<sequence>MKRAHKSAALSAVFMGAGQLYNKEILKGCIFAIIELIAILKFNYFTKAIHGLITLGDTPQYFENGISKGDHSIFLLIEGLIALIILIVILTLYIINIVNAYKYGKFIEEGNKPLSTKEAIKASWEKYFPHIMLTPAFLFTIFFILLPIIFTFAVAFTNYSSPNHLPPRHLVDWVGFRNFKNLVKLKIWNNTLLHVGLWTVVFATITTIFNYFGGLVLALLTNAKKIKFKKLWRTIFILPYAIPAFISLLIMRLVFSGPGPVNHLLVTLGLGKVPFFTNAAHAKVMILLINMWLGAPYFMILMAGVLTNIPNSLFEAAEIDGASKWQQFWKITLPMVLFQTMPLLIMTFAYNFNNFGVIYLLTDGNPVNGSFKYAGSTDILISWIYKMTKDQNQFHMAAVVTILLFLIVAGVSTFSFIKTKSFKEEDMM</sequence>
<dbReference type="CDD" id="cd06261">
    <property type="entry name" value="TM_PBP2"/>
    <property type="match status" value="1"/>
</dbReference>
<dbReference type="PATRIC" id="fig|1121338.3.peg.969"/>
<protein>
    <recommendedName>
        <fullName evidence="10">Maltose/maltodextrin transport system permease protein</fullName>
    </recommendedName>
</protein>
<dbReference type="RefSeq" id="WP_066823273.1">
    <property type="nucleotide sequence ID" value="NZ_LTBA01000006.1"/>
</dbReference>
<dbReference type="GO" id="GO:0042956">
    <property type="term" value="P:maltodextrin transmembrane transport"/>
    <property type="evidence" value="ECO:0007669"/>
    <property type="project" value="TreeGrafter"/>
</dbReference>
<feature type="transmembrane region" description="Helical" evidence="9">
    <location>
        <begin position="136"/>
        <end position="156"/>
    </location>
</feature>